<feature type="transmembrane region" description="Helical" evidence="1">
    <location>
        <begin position="145"/>
        <end position="163"/>
    </location>
</feature>
<keyword evidence="1" id="KW-0472">Membrane</keyword>
<evidence type="ECO:0000313" key="2">
    <source>
        <dbReference type="Proteomes" id="UP000095287"/>
    </source>
</evidence>
<evidence type="ECO:0000313" key="3">
    <source>
        <dbReference type="WBParaSite" id="L893_g112.t1"/>
    </source>
</evidence>
<sequence>MGNAHYHPTGVSPEVRMITASYRLIFAVSLTPIYVRLIASLSTREKFRSNMAYVLVINIGICDILLLLSMAWAGVISYKEHTIGYYNLQFVTKCATYMLWPAITIIFPILLEVVEGTESEYDYDFATFLSVGFMVDVVIRYIEISLYAGILLCYAFIIASLVFKRKKLNQKLKFSSPEGRLAAQTVLLFIPQGISFGLTNLTQGQYTFLMDAMCNFPEYVIFTSVLHDLLPFSFLAVLITFNMDIRKFFPVPCVSKKAVHVFVSPQSAVSNAPSQSGWTKQ</sequence>
<dbReference type="AlphaFoldDB" id="A0A1I7Y0I4"/>
<reference evidence="3" key="1">
    <citation type="submission" date="2016-11" db="UniProtKB">
        <authorList>
            <consortium name="WormBaseParasite"/>
        </authorList>
    </citation>
    <scope>IDENTIFICATION</scope>
</reference>
<dbReference type="Proteomes" id="UP000095287">
    <property type="component" value="Unplaced"/>
</dbReference>
<feature type="transmembrane region" description="Helical" evidence="1">
    <location>
        <begin position="20"/>
        <end position="39"/>
    </location>
</feature>
<keyword evidence="1" id="KW-1133">Transmembrane helix</keyword>
<feature type="transmembrane region" description="Helical" evidence="1">
    <location>
        <begin position="95"/>
        <end position="114"/>
    </location>
</feature>
<organism evidence="2 3">
    <name type="scientific">Steinernema glaseri</name>
    <dbReference type="NCBI Taxonomy" id="37863"/>
    <lineage>
        <taxon>Eukaryota</taxon>
        <taxon>Metazoa</taxon>
        <taxon>Ecdysozoa</taxon>
        <taxon>Nematoda</taxon>
        <taxon>Chromadorea</taxon>
        <taxon>Rhabditida</taxon>
        <taxon>Tylenchina</taxon>
        <taxon>Panagrolaimomorpha</taxon>
        <taxon>Strongyloidoidea</taxon>
        <taxon>Steinernematidae</taxon>
        <taxon>Steinernema</taxon>
    </lineage>
</organism>
<evidence type="ECO:0000256" key="1">
    <source>
        <dbReference type="SAM" id="Phobius"/>
    </source>
</evidence>
<protein>
    <submittedName>
        <fullName evidence="3">G_PROTEIN_RECEP_F1_2 domain-containing protein</fullName>
    </submittedName>
</protein>
<proteinExistence type="predicted"/>
<feature type="transmembrane region" description="Helical" evidence="1">
    <location>
        <begin position="181"/>
        <end position="199"/>
    </location>
</feature>
<keyword evidence="1" id="KW-0812">Transmembrane</keyword>
<feature type="transmembrane region" description="Helical" evidence="1">
    <location>
        <begin position="51"/>
        <end position="75"/>
    </location>
</feature>
<feature type="transmembrane region" description="Helical" evidence="1">
    <location>
        <begin position="219"/>
        <end position="241"/>
    </location>
</feature>
<name>A0A1I7Y0I4_9BILA</name>
<accession>A0A1I7Y0I4</accession>
<dbReference type="WBParaSite" id="L893_g112.t1">
    <property type="protein sequence ID" value="L893_g112.t1"/>
    <property type="gene ID" value="L893_g112"/>
</dbReference>
<keyword evidence="2" id="KW-1185">Reference proteome</keyword>